<dbReference type="EMBL" id="ASPP01031717">
    <property type="protein sequence ID" value="ETO03836.1"/>
    <property type="molecule type" value="Genomic_DNA"/>
</dbReference>
<evidence type="ECO:0000256" key="3">
    <source>
        <dbReference type="SAM" id="MobiDB-lite"/>
    </source>
</evidence>
<dbReference type="GO" id="GO:0000398">
    <property type="term" value="P:mRNA splicing, via spliceosome"/>
    <property type="evidence" value="ECO:0007669"/>
    <property type="project" value="InterPro"/>
</dbReference>
<protein>
    <submittedName>
        <fullName evidence="4">Transcription factor</fullName>
    </submittedName>
</protein>
<feature type="compositionally biased region" description="Basic and acidic residues" evidence="3">
    <location>
        <begin position="22"/>
        <end position="31"/>
    </location>
</feature>
<dbReference type="PANTHER" id="PTHR45885">
    <property type="entry name" value="CELL DIVISION CYCLE 5-LIKE PROTEIN"/>
    <property type="match status" value="1"/>
</dbReference>
<reference evidence="4 5" key="1">
    <citation type="journal article" date="2013" name="Curr. Biol.">
        <title>The Genome of the Foraminiferan Reticulomyxa filosa.</title>
        <authorList>
            <person name="Glockner G."/>
            <person name="Hulsmann N."/>
            <person name="Schleicher M."/>
            <person name="Noegel A.A."/>
            <person name="Eichinger L."/>
            <person name="Gallinger C."/>
            <person name="Pawlowski J."/>
            <person name="Sierra R."/>
            <person name="Euteneuer U."/>
            <person name="Pillet L."/>
            <person name="Moustafa A."/>
            <person name="Platzer M."/>
            <person name="Groth M."/>
            <person name="Szafranski K."/>
            <person name="Schliwa M."/>
        </authorList>
    </citation>
    <scope>NUCLEOTIDE SEQUENCE [LARGE SCALE GENOMIC DNA]</scope>
</reference>
<feature type="compositionally biased region" description="Basic residues" evidence="3">
    <location>
        <begin position="1"/>
        <end position="21"/>
    </location>
</feature>
<sequence length="168" mass="20281">FFLKKKKKKKKKGKKAKRKAREKQLGEARRLASLQKRRELSAAGLNVKIRTRKSKRWIDYNREIPFYRKAPRGFYDTTKDDEAAHEITTNARSKFKPMFITDIEGERRDDVEERERKKDIQRHKLLKKINLPEAIMRLNKMNDPTMQGERYEQSTSHALYIHNTYMYY</sequence>
<keyword evidence="1" id="KW-0238">DNA-binding</keyword>
<evidence type="ECO:0000313" key="4">
    <source>
        <dbReference type="EMBL" id="ETO03836.1"/>
    </source>
</evidence>
<gene>
    <name evidence="4" type="ORF">RFI_33566</name>
</gene>
<proteinExistence type="predicted"/>
<accession>X6LR29</accession>
<dbReference type="Proteomes" id="UP000023152">
    <property type="component" value="Unassembled WGS sequence"/>
</dbReference>
<feature type="region of interest" description="Disordered" evidence="3">
    <location>
        <begin position="1"/>
        <end position="31"/>
    </location>
</feature>
<feature type="non-terminal residue" evidence="4">
    <location>
        <position position="1"/>
    </location>
</feature>
<organism evidence="4 5">
    <name type="scientific">Reticulomyxa filosa</name>
    <dbReference type="NCBI Taxonomy" id="46433"/>
    <lineage>
        <taxon>Eukaryota</taxon>
        <taxon>Sar</taxon>
        <taxon>Rhizaria</taxon>
        <taxon>Retaria</taxon>
        <taxon>Foraminifera</taxon>
        <taxon>Monothalamids</taxon>
        <taxon>Reticulomyxidae</taxon>
        <taxon>Reticulomyxa</taxon>
    </lineage>
</organism>
<dbReference type="AlphaFoldDB" id="X6LR29"/>
<evidence type="ECO:0000256" key="2">
    <source>
        <dbReference type="ARBA" id="ARBA00023242"/>
    </source>
</evidence>
<keyword evidence="5" id="KW-1185">Reference proteome</keyword>
<dbReference type="PANTHER" id="PTHR45885:SF1">
    <property type="entry name" value="CELL DIVISION CYCLE 5-LIKE PROTEIN"/>
    <property type="match status" value="1"/>
</dbReference>
<dbReference type="GO" id="GO:0005681">
    <property type="term" value="C:spliceosomal complex"/>
    <property type="evidence" value="ECO:0007669"/>
    <property type="project" value="TreeGrafter"/>
</dbReference>
<name>X6LR29_RETFI</name>
<dbReference type="InterPro" id="IPR047242">
    <property type="entry name" value="CDC5L/Cef1"/>
</dbReference>
<dbReference type="GO" id="GO:0000974">
    <property type="term" value="C:Prp19 complex"/>
    <property type="evidence" value="ECO:0007669"/>
    <property type="project" value="InterPro"/>
</dbReference>
<feature type="non-terminal residue" evidence="4">
    <location>
        <position position="168"/>
    </location>
</feature>
<comment type="caution">
    <text evidence="4">The sequence shown here is derived from an EMBL/GenBank/DDBJ whole genome shotgun (WGS) entry which is preliminary data.</text>
</comment>
<dbReference type="OrthoDB" id="1410009at2759"/>
<dbReference type="GO" id="GO:0003677">
    <property type="term" value="F:DNA binding"/>
    <property type="evidence" value="ECO:0007669"/>
    <property type="project" value="UniProtKB-KW"/>
</dbReference>
<keyword evidence="2" id="KW-0539">Nucleus</keyword>
<evidence type="ECO:0000313" key="5">
    <source>
        <dbReference type="Proteomes" id="UP000023152"/>
    </source>
</evidence>
<evidence type="ECO:0000256" key="1">
    <source>
        <dbReference type="ARBA" id="ARBA00023125"/>
    </source>
</evidence>